<accession>A0AAN8BP32</accession>
<feature type="region of interest" description="Disordered" evidence="1">
    <location>
        <begin position="1"/>
        <end position="96"/>
    </location>
</feature>
<name>A0AAN8BP32_9TELE</name>
<dbReference type="AlphaFoldDB" id="A0AAN8BP32"/>
<proteinExistence type="predicted"/>
<gene>
    <name evidence="2" type="ORF">CesoFtcFv8_015079</name>
</gene>
<feature type="compositionally biased region" description="Basic and acidic residues" evidence="1">
    <location>
        <begin position="9"/>
        <end position="18"/>
    </location>
</feature>
<evidence type="ECO:0000256" key="1">
    <source>
        <dbReference type="SAM" id="MobiDB-lite"/>
    </source>
</evidence>
<evidence type="ECO:0000313" key="2">
    <source>
        <dbReference type="EMBL" id="KAK5889040.1"/>
    </source>
</evidence>
<evidence type="ECO:0000313" key="3">
    <source>
        <dbReference type="Proteomes" id="UP001335648"/>
    </source>
</evidence>
<reference evidence="2 3" key="1">
    <citation type="journal article" date="2023" name="Mol. Biol. Evol.">
        <title>Genomics of Secondarily Temperate Adaptation in the Only Non-Antarctic Icefish.</title>
        <authorList>
            <person name="Rivera-Colon A.G."/>
            <person name="Rayamajhi N."/>
            <person name="Minhas B.F."/>
            <person name="Madrigal G."/>
            <person name="Bilyk K.T."/>
            <person name="Yoon V."/>
            <person name="Hune M."/>
            <person name="Gregory S."/>
            <person name="Cheng C.H.C."/>
            <person name="Catchen J.M."/>
        </authorList>
    </citation>
    <scope>NUCLEOTIDE SEQUENCE [LARGE SCALE GENOMIC DNA]</scope>
    <source>
        <strain evidence="2">JC2023a</strain>
    </source>
</reference>
<keyword evidence="3" id="KW-1185">Reference proteome</keyword>
<comment type="caution">
    <text evidence="2">The sequence shown here is derived from an EMBL/GenBank/DDBJ whole genome shotgun (WGS) entry which is preliminary data.</text>
</comment>
<sequence>MPHHQRLPQRPEEDRWRGEALLPQPVWVQVQSSGRRSESEQQHVQNSGRRSESEQQQVQSSGRRSESESESEQQQQQQQQVPLQRAEAERPLFLSL</sequence>
<dbReference type="EMBL" id="JAULUE010002057">
    <property type="protein sequence ID" value="KAK5889040.1"/>
    <property type="molecule type" value="Genomic_DNA"/>
</dbReference>
<organism evidence="2 3">
    <name type="scientific">Champsocephalus esox</name>
    <name type="common">pike icefish</name>
    <dbReference type="NCBI Taxonomy" id="159716"/>
    <lineage>
        <taxon>Eukaryota</taxon>
        <taxon>Metazoa</taxon>
        <taxon>Chordata</taxon>
        <taxon>Craniata</taxon>
        <taxon>Vertebrata</taxon>
        <taxon>Euteleostomi</taxon>
        <taxon>Actinopterygii</taxon>
        <taxon>Neopterygii</taxon>
        <taxon>Teleostei</taxon>
        <taxon>Neoteleostei</taxon>
        <taxon>Acanthomorphata</taxon>
        <taxon>Eupercaria</taxon>
        <taxon>Perciformes</taxon>
        <taxon>Notothenioidei</taxon>
        <taxon>Channichthyidae</taxon>
        <taxon>Champsocephalus</taxon>
    </lineage>
</organism>
<protein>
    <submittedName>
        <fullName evidence="2">Uncharacterized protein</fullName>
    </submittedName>
</protein>
<dbReference type="Proteomes" id="UP001335648">
    <property type="component" value="Unassembled WGS sequence"/>
</dbReference>
<feature type="compositionally biased region" description="Low complexity" evidence="1">
    <location>
        <begin position="72"/>
        <end position="81"/>
    </location>
</feature>